<keyword evidence="8" id="KW-0548">Nucleotidyltransferase</keyword>
<keyword evidence="2" id="KW-0479">Metal-binding</keyword>
<dbReference type="GO" id="GO:0016787">
    <property type="term" value="F:hydrolase activity"/>
    <property type="evidence" value="ECO:0007669"/>
    <property type="project" value="UniProtKB-KW"/>
</dbReference>
<keyword evidence="8" id="KW-0239">DNA-directed DNA polymerase</keyword>
<evidence type="ECO:0000256" key="2">
    <source>
        <dbReference type="ARBA" id="ARBA00022723"/>
    </source>
</evidence>
<dbReference type="Gene3D" id="3.30.420.10">
    <property type="entry name" value="Ribonuclease H-like superfamily/Ribonuclease H"/>
    <property type="match status" value="1"/>
</dbReference>
<keyword evidence="1" id="KW-0540">Nuclease</keyword>
<evidence type="ECO:0000256" key="7">
    <source>
        <dbReference type="ARBA" id="ARBA00022918"/>
    </source>
</evidence>
<evidence type="ECO:0000256" key="1">
    <source>
        <dbReference type="ARBA" id="ARBA00022722"/>
    </source>
</evidence>
<gene>
    <name evidence="10" type="ORF">EVAR_61963_1</name>
</gene>
<keyword evidence="9" id="KW-0233">DNA recombination</keyword>
<evidence type="ECO:0000313" key="10">
    <source>
        <dbReference type="EMBL" id="GBP10168.1"/>
    </source>
</evidence>
<dbReference type="SUPFAM" id="SSF53098">
    <property type="entry name" value="Ribonuclease H-like"/>
    <property type="match status" value="1"/>
</dbReference>
<evidence type="ECO:0000256" key="4">
    <source>
        <dbReference type="ARBA" id="ARBA00022801"/>
    </source>
</evidence>
<evidence type="ECO:0000313" key="11">
    <source>
        <dbReference type="Proteomes" id="UP000299102"/>
    </source>
</evidence>
<dbReference type="InterPro" id="IPR036397">
    <property type="entry name" value="RNaseH_sf"/>
</dbReference>
<dbReference type="InterPro" id="IPR012337">
    <property type="entry name" value="RNaseH-like_sf"/>
</dbReference>
<evidence type="ECO:0000256" key="9">
    <source>
        <dbReference type="ARBA" id="ARBA00023172"/>
    </source>
</evidence>
<evidence type="ECO:0000256" key="6">
    <source>
        <dbReference type="ARBA" id="ARBA00022908"/>
    </source>
</evidence>
<keyword evidence="8" id="KW-0808">Transferase</keyword>
<dbReference type="PANTHER" id="PTHR42648">
    <property type="entry name" value="TRANSPOSASE, PUTATIVE-RELATED"/>
    <property type="match status" value="1"/>
</dbReference>
<dbReference type="OrthoDB" id="413361at2759"/>
<dbReference type="GO" id="GO:0015074">
    <property type="term" value="P:DNA integration"/>
    <property type="evidence" value="ECO:0007669"/>
    <property type="project" value="UniProtKB-KW"/>
</dbReference>
<evidence type="ECO:0000256" key="8">
    <source>
        <dbReference type="ARBA" id="ARBA00022932"/>
    </source>
</evidence>
<keyword evidence="6" id="KW-0229">DNA integration</keyword>
<organism evidence="10 11">
    <name type="scientific">Eumeta variegata</name>
    <name type="common">Bagworm moth</name>
    <name type="synonym">Eumeta japonica</name>
    <dbReference type="NCBI Taxonomy" id="151549"/>
    <lineage>
        <taxon>Eukaryota</taxon>
        <taxon>Metazoa</taxon>
        <taxon>Ecdysozoa</taxon>
        <taxon>Arthropoda</taxon>
        <taxon>Hexapoda</taxon>
        <taxon>Insecta</taxon>
        <taxon>Pterygota</taxon>
        <taxon>Neoptera</taxon>
        <taxon>Endopterygota</taxon>
        <taxon>Lepidoptera</taxon>
        <taxon>Glossata</taxon>
        <taxon>Ditrysia</taxon>
        <taxon>Tineoidea</taxon>
        <taxon>Psychidae</taxon>
        <taxon>Oiketicinae</taxon>
        <taxon>Eumeta</taxon>
    </lineage>
</organism>
<sequence length="96" mass="11194">MLYARDLPLDLWAEAVNCAVYILNRTSSSQTPGKTPYELWNGTETRIGSFEGVRQYWICPCSRSIKNKIGKKSEKMLLIGYDNTNYRMYDMNKRDN</sequence>
<keyword evidence="4" id="KW-0378">Hydrolase</keyword>
<evidence type="ECO:0000256" key="5">
    <source>
        <dbReference type="ARBA" id="ARBA00022842"/>
    </source>
</evidence>
<name>A0A4C1T9K8_EUMVA</name>
<evidence type="ECO:0000256" key="3">
    <source>
        <dbReference type="ARBA" id="ARBA00022759"/>
    </source>
</evidence>
<evidence type="ECO:0008006" key="12">
    <source>
        <dbReference type="Google" id="ProtNLM"/>
    </source>
</evidence>
<keyword evidence="5" id="KW-0460">Magnesium</keyword>
<dbReference type="GO" id="GO:0003964">
    <property type="term" value="F:RNA-directed DNA polymerase activity"/>
    <property type="evidence" value="ECO:0007669"/>
    <property type="project" value="UniProtKB-KW"/>
</dbReference>
<dbReference type="STRING" id="151549.A0A4C1T9K8"/>
<dbReference type="GO" id="GO:0046872">
    <property type="term" value="F:metal ion binding"/>
    <property type="evidence" value="ECO:0007669"/>
    <property type="project" value="UniProtKB-KW"/>
</dbReference>
<comment type="caution">
    <text evidence="10">The sequence shown here is derived from an EMBL/GenBank/DDBJ whole genome shotgun (WGS) entry which is preliminary data.</text>
</comment>
<keyword evidence="7" id="KW-0695">RNA-directed DNA polymerase</keyword>
<dbReference type="EMBL" id="BGZK01004653">
    <property type="protein sequence ID" value="GBP10168.1"/>
    <property type="molecule type" value="Genomic_DNA"/>
</dbReference>
<proteinExistence type="predicted"/>
<dbReference type="GO" id="GO:0003887">
    <property type="term" value="F:DNA-directed DNA polymerase activity"/>
    <property type="evidence" value="ECO:0007669"/>
    <property type="project" value="UniProtKB-KW"/>
</dbReference>
<dbReference type="GO" id="GO:0003676">
    <property type="term" value="F:nucleic acid binding"/>
    <property type="evidence" value="ECO:0007669"/>
    <property type="project" value="InterPro"/>
</dbReference>
<keyword evidence="3" id="KW-0255">Endonuclease</keyword>
<dbReference type="PANTHER" id="PTHR42648:SF11">
    <property type="entry name" value="TRANSPOSON TY4-P GAG-POL POLYPROTEIN"/>
    <property type="match status" value="1"/>
</dbReference>
<keyword evidence="11" id="KW-1185">Reference proteome</keyword>
<dbReference type="GO" id="GO:0006310">
    <property type="term" value="P:DNA recombination"/>
    <property type="evidence" value="ECO:0007669"/>
    <property type="project" value="UniProtKB-KW"/>
</dbReference>
<dbReference type="Proteomes" id="UP000299102">
    <property type="component" value="Unassembled WGS sequence"/>
</dbReference>
<accession>A0A4C1T9K8</accession>
<dbReference type="InterPro" id="IPR039537">
    <property type="entry name" value="Retrotran_Ty1/copia-like"/>
</dbReference>
<protein>
    <recommendedName>
        <fullName evidence="12">Retrovirus-related Pol polyprotein from transposon TNT 1-94</fullName>
    </recommendedName>
</protein>
<dbReference type="AlphaFoldDB" id="A0A4C1T9K8"/>
<reference evidence="10 11" key="1">
    <citation type="journal article" date="2019" name="Commun. Biol.">
        <title>The bagworm genome reveals a unique fibroin gene that provides high tensile strength.</title>
        <authorList>
            <person name="Kono N."/>
            <person name="Nakamura H."/>
            <person name="Ohtoshi R."/>
            <person name="Tomita M."/>
            <person name="Numata K."/>
            <person name="Arakawa K."/>
        </authorList>
    </citation>
    <scope>NUCLEOTIDE SEQUENCE [LARGE SCALE GENOMIC DNA]</scope>
</reference>
<dbReference type="GO" id="GO:0004519">
    <property type="term" value="F:endonuclease activity"/>
    <property type="evidence" value="ECO:0007669"/>
    <property type="project" value="UniProtKB-KW"/>
</dbReference>